<dbReference type="InterPro" id="IPR005517">
    <property type="entry name" value="Transl_elong_EFG/EF2_IV"/>
</dbReference>
<accession>A0AAT9LB63</accession>
<dbReference type="GO" id="GO:0032790">
    <property type="term" value="P:ribosome disassembly"/>
    <property type="evidence" value="ECO:0007669"/>
    <property type="project" value="TreeGrafter"/>
</dbReference>
<dbReference type="Gene3D" id="3.30.230.10">
    <property type="match status" value="1"/>
</dbReference>
<dbReference type="SUPFAM" id="SSF54980">
    <property type="entry name" value="EF-G C-terminal domain-like"/>
    <property type="match status" value="2"/>
</dbReference>
<dbReference type="Pfam" id="PF00009">
    <property type="entry name" value="GTP_EFTU"/>
    <property type="match status" value="1"/>
</dbReference>
<dbReference type="NCBIfam" id="NF009381">
    <property type="entry name" value="PRK12740.1-5"/>
    <property type="match status" value="1"/>
</dbReference>
<comment type="similarity">
    <text evidence="1">Belongs to the TRAFAC class translation factor GTPase superfamily. Classic translation factor GTPase family. EF-G/EF-2 subfamily.</text>
</comment>
<dbReference type="FunFam" id="3.30.70.870:FF:000016">
    <property type="entry name" value="Translation elongation factor G"/>
    <property type="match status" value="1"/>
</dbReference>
<feature type="domain" description="Tr-type G" evidence="6">
    <location>
        <begin position="7"/>
        <end position="279"/>
    </location>
</feature>
<dbReference type="NCBIfam" id="NF009379">
    <property type="entry name" value="PRK12740.1-3"/>
    <property type="match status" value="1"/>
</dbReference>
<dbReference type="CDD" id="cd16262">
    <property type="entry name" value="EFG_III"/>
    <property type="match status" value="1"/>
</dbReference>
<dbReference type="InterPro" id="IPR004540">
    <property type="entry name" value="Transl_elong_EFG/EF2"/>
</dbReference>
<dbReference type="InterPro" id="IPR009022">
    <property type="entry name" value="EFG_III"/>
</dbReference>
<dbReference type="PRINTS" id="PR00315">
    <property type="entry name" value="ELONGATNFCT"/>
</dbReference>
<dbReference type="SMART" id="SM00838">
    <property type="entry name" value="EFG_C"/>
    <property type="match status" value="1"/>
</dbReference>
<dbReference type="CDD" id="cd03713">
    <property type="entry name" value="EFG_mtEFG_C"/>
    <property type="match status" value="1"/>
</dbReference>
<dbReference type="Gene3D" id="3.30.70.870">
    <property type="entry name" value="Elongation Factor G (Translational Gtpase), domain 3"/>
    <property type="match status" value="1"/>
</dbReference>
<dbReference type="GO" id="GO:0003746">
    <property type="term" value="F:translation elongation factor activity"/>
    <property type="evidence" value="ECO:0007669"/>
    <property type="project" value="UniProtKB-UniRule"/>
</dbReference>
<dbReference type="GO" id="GO:0003924">
    <property type="term" value="F:GTPase activity"/>
    <property type="evidence" value="ECO:0007669"/>
    <property type="project" value="InterPro"/>
</dbReference>
<dbReference type="InterPro" id="IPR047872">
    <property type="entry name" value="EFG_IV"/>
</dbReference>
<dbReference type="InterPro" id="IPR035647">
    <property type="entry name" value="EFG_III/V"/>
</dbReference>
<dbReference type="KEGG" id="fcz:IMF26_06455"/>
<evidence type="ECO:0000256" key="5">
    <source>
        <dbReference type="NCBIfam" id="TIGR00484"/>
    </source>
</evidence>
<sequence length="692" mass="75321">MKEYPAENIRNVALISHSGAGKTTIGDAMLFISGGNDRFGKVDEETSVLDFDPEEIKRKTTISTSVAPIEWRGRKINILDTPGYFDFVGEVRSALRVSDGAIVVVDATGGVEVGTELVWQYASEYQLPRLFVINKLDRENTDFQRVVDEINDAFGGKAVPLYLPIGKESGFKGLVDIVRGIALTTGADGKVTQVAVPPELEGAVKELKERLKEAACDGDDALLEKYLEEGDLTDEEILKGLRGASIAGKVFLVVPVSAQRLIGIAQVLDAVSDYLPSPKDVPAARGKVPGQDTEVTREADEAAPFSALVFKTTADPYVGKLTLFRVYSGKFLSNSICLNSTRGRTERVGQLYIVKGKNQEPVAAVGAGDIGAVAKLQETLTGDTLCKQDDPVVFPAIKFPAPVYSVAVHPKTKGDEDKISAGLTRLTEEDPTIRVERNAETGETILSGLGEVHVDVTTGKLKRKFGVDVDLTTPKIPYRETIKGSAKAEGKHKKQTGGRGQYGHVFIEFEPLPGQEFEFVDKIFGGAVPRQYIPAVEKGLREAMQEGVLAGYPVTNIRATLYDGSFHPVDSSEMAFKIAASLAFKKGCMEAQPVILEPIVRVEVTVPEQFMGDIMGDLNKKRGRILGMESKGHIQVIKAMVPLAEMQKYAIDLRSMTQGRGLFTMEFDHYEEVPPNIAEAIIEEAKKAKEQK</sequence>
<dbReference type="PANTHER" id="PTHR43261">
    <property type="entry name" value="TRANSLATION ELONGATION FACTOR G-RELATED"/>
    <property type="match status" value="1"/>
</dbReference>
<organism evidence="7">
    <name type="scientific">Candidatus Fermentithermobacillus carboniphilus</name>
    <dbReference type="NCBI Taxonomy" id="3085328"/>
    <lineage>
        <taxon>Bacteria</taxon>
        <taxon>Bacillati</taxon>
        <taxon>Bacillota</taxon>
        <taxon>Candidatus Fermentithermobacillia</taxon>
        <taxon>Candidatus Fermentithermobacillales</taxon>
        <taxon>Candidatus Fermentithermobacillaceae</taxon>
        <taxon>Candidatus Fermentithermobacillus</taxon>
    </lineage>
</organism>
<dbReference type="AlphaFoldDB" id="A0AAT9LB63"/>
<dbReference type="SUPFAM" id="SSF54211">
    <property type="entry name" value="Ribosomal protein S5 domain 2-like"/>
    <property type="match status" value="1"/>
</dbReference>
<proteinExistence type="inferred from homology"/>
<dbReference type="InterPro" id="IPR053905">
    <property type="entry name" value="EF-G-like_DII"/>
</dbReference>
<dbReference type="InterPro" id="IPR014721">
    <property type="entry name" value="Ribsml_uS5_D2-typ_fold_subgr"/>
</dbReference>
<gene>
    <name evidence="7" type="primary">fusA</name>
    <name evidence="7" type="ORF">IMF26_06455</name>
</gene>
<dbReference type="FunFam" id="3.30.230.10:FF:000003">
    <property type="entry name" value="Elongation factor G"/>
    <property type="match status" value="1"/>
</dbReference>
<dbReference type="SMART" id="SM00889">
    <property type="entry name" value="EFG_IV"/>
    <property type="match status" value="1"/>
</dbReference>
<keyword evidence="4" id="KW-0342">GTP-binding</keyword>
<dbReference type="NCBIfam" id="NF009891">
    <property type="entry name" value="PRK13351.1-1"/>
    <property type="match status" value="1"/>
</dbReference>
<evidence type="ECO:0000256" key="1">
    <source>
        <dbReference type="ARBA" id="ARBA00005870"/>
    </source>
</evidence>
<dbReference type="SUPFAM" id="SSF52540">
    <property type="entry name" value="P-loop containing nucleoside triphosphate hydrolases"/>
    <property type="match status" value="1"/>
</dbReference>
<dbReference type="Pfam" id="PF14492">
    <property type="entry name" value="EFG_III"/>
    <property type="match status" value="1"/>
</dbReference>
<reference evidence="7" key="1">
    <citation type="submission" date="2020-10" db="EMBL/GenBank/DDBJ databases">
        <authorList>
            <person name="Kadnikov V."/>
            <person name="Beletsky A.V."/>
            <person name="Mardanov A.V."/>
            <person name="Karnachuk O.V."/>
            <person name="Ravin N.V."/>
        </authorList>
    </citation>
    <scope>NUCLEOTIDE SEQUENCE</scope>
    <source>
        <strain evidence="7">Bu02</strain>
    </source>
</reference>
<protein>
    <recommendedName>
        <fullName evidence="2 5">Elongation factor G</fullName>
    </recommendedName>
</protein>
<dbReference type="CDD" id="cd04088">
    <property type="entry name" value="EFG_mtEFG_II"/>
    <property type="match status" value="1"/>
</dbReference>
<dbReference type="Pfam" id="PF00679">
    <property type="entry name" value="EFG_C"/>
    <property type="match status" value="1"/>
</dbReference>
<keyword evidence="3" id="KW-0547">Nucleotide-binding</keyword>
<keyword evidence="7" id="KW-0251">Elongation factor</keyword>
<name>A0AAT9LB63_9FIRM</name>
<dbReference type="Gene3D" id="3.40.50.300">
    <property type="entry name" value="P-loop containing nucleotide triphosphate hydrolases"/>
    <property type="match status" value="1"/>
</dbReference>
<dbReference type="CDD" id="cd01434">
    <property type="entry name" value="EFG_mtEFG1_IV"/>
    <property type="match status" value="1"/>
</dbReference>
<dbReference type="EMBL" id="CP062796">
    <property type="protein sequence ID" value="QUL97753.1"/>
    <property type="molecule type" value="Genomic_DNA"/>
</dbReference>
<dbReference type="FunFam" id="2.40.30.10:FF:000006">
    <property type="entry name" value="Elongation factor G"/>
    <property type="match status" value="1"/>
</dbReference>
<dbReference type="InterPro" id="IPR027417">
    <property type="entry name" value="P-loop_NTPase"/>
</dbReference>
<dbReference type="PANTHER" id="PTHR43261:SF6">
    <property type="entry name" value="ELONGATION FACTOR G-LIKE PROTEIN"/>
    <property type="match status" value="1"/>
</dbReference>
<dbReference type="InterPro" id="IPR020568">
    <property type="entry name" value="Ribosomal_Su5_D2-typ_SF"/>
</dbReference>
<dbReference type="Gene3D" id="3.30.70.240">
    <property type="match status" value="1"/>
</dbReference>
<evidence type="ECO:0000256" key="4">
    <source>
        <dbReference type="ARBA" id="ARBA00023134"/>
    </source>
</evidence>
<dbReference type="SUPFAM" id="SSF50447">
    <property type="entry name" value="Translation proteins"/>
    <property type="match status" value="1"/>
</dbReference>
<dbReference type="Gene3D" id="2.40.30.10">
    <property type="entry name" value="Translation factors"/>
    <property type="match status" value="1"/>
</dbReference>
<dbReference type="Pfam" id="PF03764">
    <property type="entry name" value="EFG_IV"/>
    <property type="match status" value="1"/>
</dbReference>
<evidence type="ECO:0000313" key="7">
    <source>
        <dbReference type="EMBL" id="QUL97753.1"/>
    </source>
</evidence>
<dbReference type="InterPro" id="IPR041095">
    <property type="entry name" value="EFG_II"/>
</dbReference>
<dbReference type="PROSITE" id="PS51722">
    <property type="entry name" value="G_TR_2"/>
    <property type="match status" value="1"/>
</dbReference>
<evidence type="ECO:0000256" key="3">
    <source>
        <dbReference type="ARBA" id="ARBA00022741"/>
    </source>
</evidence>
<reference evidence="7" key="2">
    <citation type="journal article" date="2023" name="Biology">
        <title>Prokaryotic Life Associated with Coal-Fire Gas Vents Revealed by Metagenomics.</title>
        <authorList>
            <person name="Kadnikov V.V."/>
            <person name="Mardanov A.V."/>
            <person name="Beletsky A.V."/>
            <person name="Karnachuk O.V."/>
            <person name="Ravin N.V."/>
        </authorList>
    </citation>
    <scope>NUCLEOTIDE SEQUENCE</scope>
    <source>
        <strain evidence="7">Bu02</strain>
    </source>
</reference>
<evidence type="ECO:0000256" key="2">
    <source>
        <dbReference type="ARBA" id="ARBA00017872"/>
    </source>
</evidence>
<dbReference type="InterPro" id="IPR005225">
    <property type="entry name" value="Small_GTP-bd"/>
</dbReference>
<dbReference type="Pfam" id="PF22042">
    <property type="entry name" value="EF-G_D2"/>
    <property type="match status" value="1"/>
</dbReference>
<dbReference type="GO" id="GO:0005525">
    <property type="term" value="F:GTP binding"/>
    <property type="evidence" value="ECO:0007669"/>
    <property type="project" value="UniProtKB-UniRule"/>
</dbReference>
<dbReference type="CDD" id="cd04170">
    <property type="entry name" value="EF-G_bact"/>
    <property type="match status" value="1"/>
</dbReference>
<dbReference type="NCBIfam" id="TIGR00231">
    <property type="entry name" value="small_GTP"/>
    <property type="match status" value="1"/>
</dbReference>
<dbReference type="InterPro" id="IPR009000">
    <property type="entry name" value="Transl_B-barrel_sf"/>
</dbReference>
<evidence type="ECO:0000259" key="6">
    <source>
        <dbReference type="PROSITE" id="PS51722"/>
    </source>
</evidence>
<dbReference type="InterPro" id="IPR035649">
    <property type="entry name" value="EFG_V"/>
</dbReference>
<dbReference type="NCBIfam" id="TIGR00484">
    <property type="entry name" value="EF-G"/>
    <property type="match status" value="1"/>
</dbReference>
<keyword evidence="7" id="KW-0648">Protein biosynthesis</keyword>
<dbReference type="InterPro" id="IPR000795">
    <property type="entry name" value="T_Tr_GTP-bd_dom"/>
</dbReference>
<dbReference type="InterPro" id="IPR000640">
    <property type="entry name" value="EFG_V-like"/>
</dbReference>
<dbReference type="FunFam" id="3.30.70.240:FF:000001">
    <property type="entry name" value="Elongation factor G"/>
    <property type="match status" value="1"/>
</dbReference>